<dbReference type="Proteomes" id="UP000638648">
    <property type="component" value="Unassembled WGS sequence"/>
</dbReference>
<dbReference type="EMBL" id="JADBEM010000001">
    <property type="protein sequence ID" value="MBE1612426.1"/>
    <property type="molecule type" value="Genomic_DNA"/>
</dbReference>
<proteinExistence type="predicted"/>
<evidence type="ECO:0000313" key="2">
    <source>
        <dbReference type="Proteomes" id="UP000638648"/>
    </source>
</evidence>
<dbReference type="PIRSF" id="PIRSF035170">
    <property type="entry name" value="HD_phosphohydro"/>
    <property type="match status" value="1"/>
</dbReference>
<dbReference type="SUPFAM" id="SSF109604">
    <property type="entry name" value="HD-domain/PDEase-like"/>
    <property type="match status" value="1"/>
</dbReference>
<dbReference type="Gene3D" id="1.10.3210.10">
    <property type="entry name" value="Hypothetical protein af1432"/>
    <property type="match status" value="1"/>
</dbReference>
<accession>A0A927N4B6</accession>
<keyword evidence="2" id="KW-1185">Reference proteome</keyword>
<dbReference type="InterPro" id="IPR009218">
    <property type="entry name" value="HD_phosphohydro"/>
</dbReference>
<gene>
    <name evidence="1" type="ORF">HEB94_009274</name>
</gene>
<dbReference type="PANTHER" id="PTHR21174:SF0">
    <property type="entry name" value="HD PHOSPHOHYDROLASE FAMILY PROTEIN-RELATED"/>
    <property type="match status" value="1"/>
</dbReference>
<protein>
    <submittedName>
        <fullName evidence="1">Metal-dependent HD superfamily phosphohydrolase</fullName>
    </submittedName>
</protein>
<dbReference type="AlphaFoldDB" id="A0A927N4B6"/>
<reference evidence="1" key="1">
    <citation type="submission" date="2020-10" db="EMBL/GenBank/DDBJ databases">
        <title>Sequencing the genomes of 1000 actinobacteria strains.</title>
        <authorList>
            <person name="Klenk H.-P."/>
        </authorList>
    </citation>
    <scope>NUCLEOTIDE SEQUENCE</scope>
    <source>
        <strain evidence="1">DSM 45354</strain>
    </source>
</reference>
<dbReference type="RefSeq" id="WP_192755475.1">
    <property type="nucleotide sequence ID" value="NZ_BAABJL010000194.1"/>
</dbReference>
<comment type="caution">
    <text evidence="1">The sequence shown here is derived from an EMBL/GenBank/DDBJ whole genome shotgun (WGS) entry which is preliminary data.</text>
</comment>
<sequence length="222" mass="24663">MTDTGPDDIDPDAARSQPERLLPRWAALLPGHDVEAAGQDLLDRYAEPVRRYHDRVHLAEVLDAVDLLAEHARDLTAVRLAAWFHDAVYDPRRGDNEAESARLARTVLPAYAADHLVAEVARLVELTSTHAVSEDDANGVVLCDADLAILAAPPKRYADYVTGVRAEYAHVEDDAFRAGRARVLEGLLSHDRLFHTPVGRRDWEQHARHNVEAELLLLRGAD</sequence>
<dbReference type="PANTHER" id="PTHR21174">
    <property type="match status" value="1"/>
</dbReference>
<evidence type="ECO:0000313" key="1">
    <source>
        <dbReference type="EMBL" id="MBE1612426.1"/>
    </source>
</evidence>
<organism evidence="1 2">
    <name type="scientific">Actinopolymorpha pittospori</name>
    <dbReference type="NCBI Taxonomy" id="648752"/>
    <lineage>
        <taxon>Bacteria</taxon>
        <taxon>Bacillati</taxon>
        <taxon>Actinomycetota</taxon>
        <taxon>Actinomycetes</taxon>
        <taxon>Propionibacteriales</taxon>
        <taxon>Actinopolymorphaceae</taxon>
        <taxon>Actinopolymorpha</taxon>
    </lineage>
</organism>
<name>A0A927N4B6_9ACTN</name>